<evidence type="ECO:0000256" key="4">
    <source>
        <dbReference type="ARBA" id="ARBA00038303"/>
    </source>
</evidence>
<comment type="function">
    <text evidence="5">Specifically methylates the pseudouridine at position 1915 (m3Psi1915) in 23S rRNA.</text>
</comment>
<keyword evidence="5" id="KW-0963">Cytoplasm</keyword>
<evidence type="ECO:0000313" key="6">
    <source>
        <dbReference type="EMBL" id="VEU82880.1"/>
    </source>
</evidence>
<evidence type="ECO:0000313" key="7">
    <source>
        <dbReference type="Proteomes" id="UP000290909"/>
    </source>
</evidence>
<comment type="similarity">
    <text evidence="4 5">Belongs to the RNA methyltransferase RlmH family.</text>
</comment>
<dbReference type="KEGG" id="ahk:NCTC10172_00906"/>
<comment type="subunit">
    <text evidence="5">Homodimer.</text>
</comment>
<dbReference type="PANTHER" id="PTHR33603:SF1">
    <property type="entry name" value="RIBOSOMAL RNA LARGE SUBUNIT METHYLTRANSFERASE H"/>
    <property type="match status" value="1"/>
</dbReference>
<dbReference type="AlphaFoldDB" id="A0A449BKC3"/>
<keyword evidence="7" id="KW-1185">Reference proteome</keyword>
<keyword evidence="2 5" id="KW-0808">Transferase</keyword>
<dbReference type="GO" id="GO:0005737">
    <property type="term" value="C:cytoplasm"/>
    <property type="evidence" value="ECO:0007669"/>
    <property type="project" value="UniProtKB-SubCell"/>
</dbReference>
<dbReference type="GO" id="GO:0070038">
    <property type="term" value="F:rRNA (pseudouridine-N3-)-methyltransferase activity"/>
    <property type="evidence" value="ECO:0007669"/>
    <property type="project" value="UniProtKB-UniRule"/>
</dbReference>
<dbReference type="STRING" id="1408416.GCA_000702765_00344"/>
<dbReference type="SUPFAM" id="SSF75217">
    <property type="entry name" value="alpha/beta knot"/>
    <property type="match status" value="1"/>
</dbReference>
<dbReference type="InterPro" id="IPR029026">
    <property type="entry name" value="tRNA_m1G_MTases_N"/>
</dbReference>
<dbReference type="Pfam" id="PF02590">
    <property type="entry name" value="SPOUT_MTase"/>
    <property type="match status" value="1"/>
</dbReference>
<dbReference type="CDD" id="cd18081">
    <property type="entry name" value="RlmH-like"/>
    <property type="match status" value="1"/>
</dbReference>
<gene>
    <name evidence="6" type="primary">MCYN0591</name>
    <name evidence="5" type="synonym">rlmH</name>
    <name evidence="6" type="ORF">NCTC10172_00906</name>
</gene>
<keyword evidence="3 5" id="KW-0949">S-adenosyl-L-methionine</keyword>
<dbReference type="PIRSF" id="PIRSF004505">
    <property type="entry name" value="MT_bac"/>
    <property type="match status" value="1"/>
</dbReference>
<keyword evidence="5" id="KW-0698">rRNA processing</keyword>
<keyword evidence="1 5" id="KW-0489">Methyltransferase</keyword>
<name>A0A449BKC3_9MOLU</name>
<organism evidence="6 7">
    <name type="scientific">Acholeplasma hippikon</name>
    <dbReference type="NCBI Taxonomy" id="264636"/>
    <lineage>
        <taxon>Bacteria</taxon>
        <taxon>Bacillati</taxon>
        <taxon>Mycoplasmatota</taxon>
        <taxon>Mollicutes</taxon>
        <taxon>Acholeplasmatales</taxon>
        <taxon>Acholeplasmataceae</taxon>
        <taxon>Acholeplasma</taxon>
    </lineage>
</organism>
<evidence type="ECO:0000256" key="2">
    <source>
        <dbReference type="ARBA" id="ARBA00022679"/>
    </source>
</evidence>
<dbReference type="NCBIfam" id="NF000985">
    <property type="entry name" value="PRK00103.1-3"/>
    <property type="match status" value="1"/>
</dbReference>
<dbReference type="Gene3D" id="3.40.1280.10">
    <property type="match status" value="1"/>
</dbReference>
<dbReference type="EC" id="2.1.1.177" evidence="5"/>
<dbReference type="InterPro" id="IPR003742">
    <property type="entry name" value="RlmH-like"/>
</dbReference>
<sequence length="147" mass="16699">MKIKVIGVGKIKQKELLSLIDDYTKQIKDISIIEIPDEKDSNGMEKEGKQILSKLDNEDYVIALAIEGKQLDSVGFSELLDKVQTFHSSSIAFIIGGSYGLSDQVKQRANFLLSFSKMTFPHQLMRLMLVEQIYRALAILKNHPYHK</sequence>
<dbReference type="RefSeq" id="WP_035368519.1">
    <property type="nucleotide sequence ID" value="NZ_LR215050.1"/>
</dbReference>
<comment type="catalytic activity">
    <reaction evidence="5">
        <text>pseudouridine(1915) in 23S rRNA + S-adenosyl-L-methionine = N(3)-methylpseudouridine(1915) in 23S rRNA + S-adenosyl-L-homocysteine + H(+)</text>
        <dbReference type="Rhea" id="RHEA:42752"/>
        <dbReference type="Rhea" id="RHEA-COMP:10221"/>
        <dbReference type="Rhea" id="RHEA-COMP:10222"/>
        <dbReference type="ChEBI" id="CHEBI:15378"/>
        <dbReference type="ChEBI" id="CHEBI:57856"/>
        <dbReference type="ChEBI" id="CHEBI:59789"/>
        <dbReference type="ChEBI" id="CHEBI:65314"/>
        <dbReference type="ChEBI" id="CHEBI:74486"/>
        <dbReference type="EC" id="2.1.1.177"/>
    </reaction>
</comment>
<dbReference type="PANTHER" id="PTHR33603">
    <property type="entry name" value="METHYLTRANSFERASE"/>
    <property type="match status" value="1"/>
</dbReference>
<feature type="binding site" evidence="5">
    <location>
        <position position="96"/>
    </location>
    <ligand>
        <name>S-adenosyl-L-methionine</name>
        <dbReference type="ChEBI" id="CHEBI:59789"/>
    </ligand>
</feature>
<comment type="subcellular location">
    <subcellularLocation>
        <location evidence="5">Cytoplasm</location>
    </subcellularLocation>
</comment>
<dbReference type="InterPro" id="IPR029028">
    <property type="entry name" value="Alpha/beta_knot_MTases"/>
</dbReference>
<evidence type="ECO:0000256" key="5">
    <source>
        <dbReference type="HAMAP-Rule" id="MF_00658"/>
    </source>
</evidence>
<proteinExistence type="inferred from homology"/>
<accession>A0A449BKC3</accession>
<evidence type="ECO:0000256" key="3">
    <source>
        <dbReference type="ARBA" id="ARBA00022691"/>
    </source>
</evidence>
<feature type="binding site" evidence="5">
    <location>
        <begin position="115"/>
        <end position="120"/>
    </location>
    <ligand>
        <name>S-adenosyl-L-methionine</name>
        <dbReference type="ChEBI" id="CHEBI:59789"/>
    </ligand>
</feature>
<reference evidence="6 7" key="1">
    <citation type="submission" date="2019-01" db="EMBL/GenBank/DDBJ databases">
        <authorList>
            <consortium name="Pathogen Informatics"/>
        </authorList>
    </citation>
    <scope>NUCLEOTIDE SEQUENCE [LARGE SCALE GENOMIC DNA]</scope>
    <source>
        <strain evidence="6 7">NCTC10172</strain>
    </source>
</reference>
<feature type="binding site" evidence="5">
    <location>
        <position position="64"/>
    </location>
    <ligand>
        <name>S-adenosyl-L-methionine</name>
        <dbReference type="ChEBI" id="CHEBI:59789"/>
    </ligand>
</feature>
<dbReference type="HAMAP" id="MF_00658">
    <property type="entry name" value="23SrRNA_methyltr_H"/>
    <property type="match status" value="1"/>
</dbReference>
<protein>
    <recommendedName>
        <fullName evidence="5">Ribosomal RNA large subunit methyltransferase H</fullName>
        <ecNumber evidence="5">2.1.1.177</ecNumber>
    </recommendedName>
    <alternativeName>
        <fullName evidence="5">23S rRNA (pseudouridine1915-N3)-methyltransferase</fullName>
    </alternativeName>
    <alternativeName>
        <fullName evidence="5">23S rRNA m3Psi1915 methyltransferase</fullName>
    </alternativeName>
    <alternativeName>
        <fullName evidence="5">rRNA (pseudouridine-N3-)-methyltransferase RlmH</fullName>
    </alternativeName>
</protein>
<dbReference type="EMBL" id="LR215050">
    <property type="protein sequence ID" value="VEU82880.1"/>
    <property type="molecule type" value="Genomic_DNA"/>
</dbReference>
<dbReference type="Proteomes" id="UP000290909">
    <property type="component" value="Chromosome"/>
</dbReference>
<evidence type="ECO:0000256" key="1">
    <source>
        <dbReference type="ARBA" id="ARBA00022603"/>
    </source>
</evidence>